<feature type="signal peptide" evidence="2">
    <location>
        <begin position="1"/>
        <end position="21"/>
    </location>
</feature>
<evidence type="ECO:0000313" key="3">
    <source>
        <dbReference type="EMBL" id="RMX46040.1"/>
    </source>
</evidence>
<dbReference type="AlphaFoldDB" id="A0A3M6TXC9"/>
<keyword evidence="4" id="KW-1185">Reference proteome</keyword>
<dbReference type="PANTHER" id="PTHR16311:SF3">
    <property type="entry name" value="THROMBOSPONDIN TYPE-1 DOMAIN-CONTAINING PROTEIN 1"/>
    <property type="match status" value="1"/>
</dbReference>
<dbReference type="PRINTS" id="PR01705">
    <property type="entry name" value="TSP1REPEAT"/>
</dbReference>
<dbReference type="InterPro" id="IPR000884">
    <property type="entry name" value="TSP1_rpt"/>
</dbReference>
<dbReference type="GO" id="GO:0071944">
    <property type="term" value="C:cell periphery"/>
    <property type="evidence" value="ECO:0007669"/>
    <property type="project" value="TreeGrafter"/>
</dbReference>
<sequence length="261" mass="28496">MQVLCIVQLLLLLSWSSPTIGQCGNEDWTSTFAIAGDSTSQCTSSVSYVNGLRSEGYGALLETGPGVVKAAKCCSVDQPYSQESNDCYQAQWWTDLQRHNSWALCERPGYHLRGFFTVGRNFLADIGEGVCCKPESHPDQDGPYRDINVNFTTDGMKQCPNGMFLKGLYKTTCSTIDCLTKIRCSELIPGIVHGGWSNWGNWSPCPVTCGGGTQIRFRSCTNPPPSNGGSNCVGDPVELQGCNLNPCCMFDNYFAYNVAKV</sequence>
<dbReference type="PANTHER" id="PTHR16311">
    <property type="entry name" value="THROMBOSPONDIN TYPE I DOMAIN-CONTAINING 1"/>
    <property type="match status" value="1"/>
</dbReference>
<dbReference type="SUPFAM" id="SSF82895">
    <property type="entry name" value="TSP-1 type 1 repeat"/>
    <property type="match status" value="1"/>
</dbReference>
<accession>A0A3M6TXC9</accession>
<dbReference type="STRING" id="46731.A0A3M6TXC9"/>
<dbReference type="FunFam" id="2.20.100.10:FF:000001">
    <property type="entry name" value="semaphorin-5A isoform X1"/>
    <property type="match status" value="1"/>
</dbReference>
<dbReference type="PROSITE" id="PS50092">
    <property type="entry name" value="TSP1"/>
    <property type="match status" value="1"/>
</dbReference>
<evidence type="ECO:0000313" key="4">
    <source>
        <dbReference type="Proteomes" id="UP000275408"/>
    </source>
</evidence>
<organism evidence="3 4">
    <name type="scientific">Pocillopora damicornis</name>
    <name type="common">Cauliflower coral</name>
    <name type="synonym">Millepora damicornis</name>
    <dbReference type="NCBI Taxonomy" id="46731"/>
    <lineage>
        <taxon>Eukaryota</taxon>
        <taxon>Metazoa</taxon>
        <taxon>Cnidaria</taxon>
        <taxon>Anthozoa</taxon>
        <taxon>Hexacorallia</taxon>
        <taxon>Scleractinia</taxon>
        <taxon>Astrocoeniina</taxon>
        <taxon>Pocilloporidae</taxon>
        <taxon>Pocillopora</taxon>
    </lineage>
</organism>
<dbReference type="InterPro" id="IPR036383">
    <property type="entry name" value="TSP1_rpt_sf"/>
</dbReference>
<evidence type="ECO:0000256" key="1">
    <source>
        <dbReference type="ARBA" id="ARBA00023157"/>
    </source>
</evidence>
<evidence type="ECO:0000256" key="2">
    <source>
        <dbReference type="SAM" id="SignalP"/>
    </source>
</evidence>
<dbReference type="Gene3D" id="2.20.100.10">
    <property type="entry name" value="Thrombospondin type-1 (TSP1) repeat"/>
    <property type="match status" value="1"/>
</dbReference>
<keyword evidence="1" id="KW-1015">Disulfide bond</keyword>
<dbReference type="SMART" id="SM00209">
    <property type="entry name" value="TSP1"/>
    <property type="match status" value="1"/>
</dbReference>
<comment type="caution">
    <text evidence="3">The sequence shown here is derived from an EMBL/GenBank/DDBJ whole genome shotgun (WGS) entry which is preliminary data.</text>
</comment>
<name>A0A3M6TXC9_POCDA</name>
<protein>
    <recommendedName>
        <fullName evidence="5">ADAMTS cysteine-rich domain-containing protein</fullName>
    </recommendedName>
</protein>
<reference evidence="3 4" key="1">
    <citation type="journal article" date="2018" name="Sci. Rep.">
        <title>Comparative analysis of the Pocillopora damicornis genome highlights role of immune system in coral evolution.</title>
        <authorList>
            <person name="Cunning R."/>
            <person name="Bay R.A."/>
            <person name="Gillette P."/>
            <person name="Baker A.C."/>
            <person name="Traylor-Knowles N."/>
        </authorList>
    </citation>
    <scope>NUCLEOTIDE SEQUENCE [LARGE SCALE GENOMIC DNA]</scope>
    <source>
        <strain evidence="3">RSMAS</strain>
        <tissue evidence="3">Whole animal</tissue>
    </source>
</reference>
<dbReference type="Pfam" id="PF00090">
    <property type="entry name" value="TSP_1"/>
    <property type="match status" value="1"/>
</dbReference>
<gene>
    <name evidence="3" type="ORF">pdam_00002022</name>
</gene>
<dbReference type="OrthoDB" id="6273859at2759"/>
<dbReference type="EMBL" id="RCHS01002737">
    <property type="protein sequence ID" value="RMX46040.1"/>
    <property type="molecule type" value="Genomic_DNA"/>
</dbReference>
<keyword evidence="2" id="KW-0732">Signal</keyword>
<evidence type="ECO:0008006" key="5">
    <source>
        <dbReference type="Google" id="ProtNLM"/>
    </source>
</evidence>
<dbReference type="Proteomes" id="UP000275408">
    <property type="component" value="Unassembled WGS sequence"/>
</dbReference>
<dbReference type="InterPro" id="IPR038877">
    <property type="entry name" value="THSD1"/>
</dbReference>
<feature type="chain" id="PRO_5018221576" description="ADAMTS cysteine-rich domain-containing protein" evidence="2">
    <location>
        <begin position="22"/>
        <end position="261"/>
    </location>
</feature>
<proteinExistence type="predicted"/>